<organism evidence="6 7">
    <name type="scientific">Ktedonobacter robiniae</name>
    <dbReference type="NCBI Taxonomy" id="2778365"/>
    <lineage>
        <taxon>Bacteria</taxon>
        <taxon>Bacillati</taxon>
        <taxon>Chloroflexota</taxon>
        <taxon>Ktedonobacteria</taxon>
        <taxon>Ktedonobacterales</taxon>
        <taxon>Ktedonobacteraceae</taxon>
        <taxon>Ktedonobacter</taxon>
    </lineage>
</organism>
<keyword evidence="4" id="KW-0812">Transmembrane</keyword>
<feature type="transmembrane region" description="Helical" evidence="4">
    <location>
        <begin position="131"/>
        <end position="149"/>
    </location>
</feature>
<dbReference type="RefSeq" id="WP_201371176.1">
    <property type="nucleotide sequence ID" value="NZ_BNJG01000001.1"/>
</dbReference>
<dbReference type="InterPro" id="IPR003594">
    <property type="entry name" value="HATPase_dom"/>
</dbReference>
<dbReference type="InterPro" id="IPR050482">
    <property type="entry name" value="Sensor_HK_TwoCompSys"/>
</dbReference>
<proteinExistence type="predicted"/>
<evidence type="ECO:0000259" key="5">
    <source>
        <dbReference type="PROSITE" id="PS50109"/>
    </source>
</evidence>
<comment type="caution">
    <text evidence="6">The sequence shown here is derived from an EMBL/GenBank/DDBJ whole genome shotgun (WGS) entry which is preliminary data.</text>
</comment>
<evidence type="ECO:0000313" key="6">
    <source>
        <dbReference type="EMBL" id="GHO54466.1"/>
    </source>
</evidence>
<feature type="transmembrane region" description="Helical" evidence="4">
    <location>
        <begin position="87"/>
        <end position="104"/>
    </location>
</feature>
<evidence type="ECO:0000256" key="4">
    <source>
        <dbReference type="SAM" id="Phobius"/>
    </source>
</evidence>
<keyword evidence="3" id="KW-0902">Two-component regulatory system</keyword>
<dbReference type="PROSITE" id="PS50109">
    <property type="entry name" value="HIS_KIN"/>
    <property type="match status" value="1"/>
</dbReference>
<dbReference type="PANTHER" id="PTHR24421">
    <property type="entry name" value="NITRATE/NITRITE SENSOR PROTEIN NARX-RELATED"/>
    <property type="match status" value="1"/>
</dbReference>
<dbReference type="Gene3D" id="1.20.5.1930">
    <property type="match status" value="1"/>
</dbReference>
<dbReference type="Pfam" id="PF07730">
    <property type="entry name" value="HisKA_3"/>
    <property type="match status" value="1"/>
</dbReference>
<keyword evidence="4" id="KW-0472">Membrane</keyword>
<dbReference type="SMART" id="SM00387">
    <property type="entry name" value="HATPase_c"/>
    <property type="match status" value="1"/>
</dbReference>
<evidence type="ECO:0000256" key="3">
    <source>
        <dbReference type="ARBA" id="ARBA00023012"/>
    </source>
</evidence>
<sequence>MNDTEHFRMLRWLLLLWVGLVAIWGLLGVSAAQSTFWGGTSLTVCQKPVIQLMTHDLSQNSVFLLLIGIHALLLWRGVSGGITRRLYWLYFPLQGALVLGASLVVHQVNIMLNLYLALTLGAIIMLRQARIVIGVAGSYILLILLYAALNLTPWYHVKSSWPLMSQTAIWINLWNTSDYMALILFVAGYLMLYVQQTRIHAQLMEAHDQLAAAHSQLKVSTRRIEDLSRIAERQRLARELHDTLAQGIAGVMMQIQVAHSHLGMRRYERAQQVMQQAIQISREMLANARRAIDDLRTTLLASDDLMRALQEEMSRFMSKTGITCTANALELLACLPASAREHILRIVSEALNNVERHARASHVWIECEQRNALLTIEVRDDGEGFDPAGVQIHAGHYGLLGLRERARLIDGTIEIVSSPGQGTRLRFRLPGIKQEEGVAGE</sequence>
<dbReference type="GO" id="GO:0016301">
    <property type="term" value="F:kinase activity"/>
    <property type="evidence" value="ECO:0007669"/>
    <property type="project" value="UniProtKB-KW"/>
</dbReference>
<keyword evidence="4" id="KW-1133">Transmembrane helix</keyword>
<dbReference type="InterPro" id="IPR036890">
    <property type="entry name" value="HATPase_C_sf"/>
</dbReference>
<keyword evidence="2 6" id="KW-0418">Kinase</keyword>
<protein>
    <submittedName>
        <fullName evidence="6">Histidine kinase</fullName>
    </submittedName>
</protein>
<gene>
    <name evidence="6" type="ORF">KSB_29410</name>
</gene>
<reference evidence="6 7" key="1">
    <citation type="journal article" date="2021" name="Int. J. Syst. Evol. Microbiol.">
        <title>Reticulibacter mediterranei gen. nov., sp. nov., within the new family Reticulibacteraceae fam. nov., and Ktedonospora formicarum gen. nov., sp. nov., Ktedonobacter robiniae sp. nov., Dictyobacter formicarum sp. nov. and Dictyobacter arantiisoli sp. nov., belonging to the class Ktedonobacteria.</title>
        <authorList>
            <person name="Yabe S."/>
            <person name="Zheng Y."/>
            <person name="Wang C.M."/>
            <person name="Sakai Y."/>
            <person name="Abe K."/>
            <person name="Yokota A."/>
            <person name="Donadio S."/>
            <person name="Cavaletti L."/>
            <person name="Monciardini P."/>
        </authorList>
    </citation>
    <scope>NUCLEOTIDE SEQUENCE [LARGE SCALE GENOMIC DNA]</scope>
    <source>
        <strain evidence="6 7">SOSP1-30</strain>
    </source>
</reference>
<name>A0ABQ3UP63_9CHLR</name>
<evidence type="ECO:0000313" key="7">
    <source>
        <dbReference type="Proteomes" id="UP000654345"/>
    </source>
</evidence>
<evidence type="ECO:0000256" key="2">
    <source>
        <dbReference type="ARBA" id="ARBA00022777"/>
    </source>
</evidence>
<dbReference type="PANTHER" id="PTHR24421:SF55">
    <property type="entry name" value="SENSOR HISTIDINE KINASE YDFH"/>
    <property type="match status" value="1"/>
</dbReference>
<dbReference type="CDD" id="cd16917">
    <property type="entry name" value="HATPase_UhpB-NarQ-NarX-like"/>
    <property type="match status" value="1"/>
</dbReference>
<dbReference type="InterPro" id="IPR011712">
    <property type="entry name" value="Sig_transdc_His_kin_sub3_dim/P"/>
</dbReference>
<dbReference type="InterPro" id="IPR005467">
    <property type="entry name" value="His_kinase_dom"/>
</dbReference>
<feature type="domain" description="Histidine kinase" evidence="5">
    <location>
        <begin position="235"/>
        <end position="433"/>
    </location>
</feature>
<feature type="transmembrane region" description="Helical" evidence="4">
    <location>
        <begin position="169"/>
        <end position="194"/>
    </location>
</feature>
<accession>A0ABQ3UP63</accession>
<evidence type="ECO:0000256" key="1">
    <source>
        <dbReference type="ARBA" id="ARBA00022679"/>
    </source>
</evidence>
<feature type="transmembrane region" description="Helical" evidence="4">
    <location>
        <begin position="57"/>
        <end position="75"/>
    </location>
</feature>
<dbReference type="EMBL" id="BNJG01000001">
    <property type="protein sequence ID" value="GHO54466.1"/>
    <property type="molecule type" value="Genomic_DNA"/>
</dbReference>
<keyword evidence="1" id="KW-0808">Transferase</keyword>
<keyword evidence="7" id="KW-1185">Reference proteome</keyword>
<dbReference type="Gene3D" id="3.30.565.10">
    <property type="entry name" value="Histidine kinase-like ATPase, C-terminal domain"/>
    <property type="match status" value="1"/>
</dbReference>
<dbReference type="Pfam" id="PF02518">
    <property type="entry name" value="HATPase_c"/>
    <property type="match status" value="1"/>
</dbReference>
<feature type="transmembrane region" description="Helical" evidence="4">
    <location>
        <begin position="110"/>
        <end position="126"/>
    </location>
</feature>
<dbReference type="Proteomes" id="UP000654345">
    <property type="component" value="Unassembled WGS sequence"/>
</dbReference>
<dbReference type="SUPFAM" id="SSF55874">
    <property type="entry name" value="ATPase domain of HSP90 chaperone/DNA topoisomerase II/histidine kinase"/>
    <property type="match status" value="1"/>
</dbReference>
<feature type="transmembrane region" description="Helical" evidence="4">
    <location>
        <begin position="12"/>
        <end position="37"/>
    </location>
</feature>